<dbReference type="InterPro" id="IPR022781">
    <property type="entry name" value="Flagellar_biosynth_FliO"/>
</dbReference>
<gene>
    <name evidence="8" type="ORF">1585</name>
</gene>
<feature type="compositionally biased region" description="Polar residues" evidence="6">
    <location>
        <begin position="177"/>
        <end position="187"/>
    </location>
</feature>
<proteinExistence type="predicted"/>
<keyword evidence="2" id="KW-1003">Cell membrane</keyword>
<dbReference type="RefSeq" id="WP_046497406.1">
    <property type="nucleotide sequence ID" value="NZ_CGIH01000027.1"/>
</dbReference>
<evidence type="ECO:0000256" key="6">
    <source>
        <dbReference type="SAM" id="MobiDB-lite"/>
    </source>
</evidence>
<dbReference type="STRING" id="690567.1585"/>
<evidence type="ECO:0000256" key="7">
    <source>
        <dbReference type="SAM" id="Phobius"/>
    </source>
</evidence>
<keyword evidence="8" id="KW-0966">Cell projection</keyword>
<organism evidence="8 9">
    <name type="scientific">Syntrophomonas zehnderi OL-4</name>
    <dbReference type="NCBI Taxonomy" id="690567"/>
    <lineage>
        <taxon>Bacteria</taxon>
        <taxon>Bacillati</taxon>
        <taxon>Bacillota</taxon>
        <taxon>Clostridia</taxon>
        <taxon>Eubacteriales</taxon>
        <taxon>Syntrophomonadaceae</taxon>
        <taxon>Syntrophomonas</taxon>
    </lineage>
</organism>
<keyword evidence="8" id="KW-0969">Cilium</keyword>
<accession>A0A0E4GAU8</accession>
<keyword evidence="3 7" id="KW-0812">Transmembrane</keyword>
<evidence type="ECO:0000256" key="2">
    <source>
        <dbReference type="ARBA" id="ARBA00022475"/>
    </source>
</evidence>
<protein>
    <submittedName>
        <fullName evidence="8">Flagellar biosynthesis protein, FliO</fullName>
    </submittedName>
</protein>
<dbReference type="GO" id="GO:0016020">
    <property type="term" value="C:membrane"/>
    <property type="evidence" value="ECO:0007669"/>
    <property type="project" value="InterPro"/>
</dbReference>
<evidence type="ECO:0000313" key="9">
    <source>
        <dbReference type="Proteomes" id="UP000045545"/>
    </source>
</evidence>
<feature type="transmembrane region" description="Helical" evidence="7">
    <location>
        <begin position="52"/>
        <end position="76"/>
    </location>
</feature>
<keyword evidence="9" id="KW-1185">Reference proteome</keyword>
<dbReference type="EMBL" id="CGIH01000027">
    <property type="protein sequence ID" value="CFX65438.1"/>
    <property type="molecule type" value="Genomic_DNA"/>
</dbReference>
<comment type="subcellular location">
    <subcellularLocation>
        <location evidence="1">Cell membrane</location>
    </subcellularLocation>
</comment>
<feature type="compositionally biased region" description="Basic and acidic residues" evidence="6">
    <location>
        <begin position="202"/>
        <end position="211"/>
    </location>
</feature>
<keyword evidence="4 7" id="KW-1133">Transmembrane helix</keyword>
<reference evidence="8 9" key="1">
    <citation type="submission" date="2015-03" db="EMBL/GenBank/DDBJ databases">
        <authorList>
            <person name="Murphy D."/>
        </authorList>
    </citation>
    <scope>NUCLEOTIDE SEQUENCE [LARGE SCALE GENOMIC DNA]</scope>
    <source>
        <strain evidence="8 9">OL-4</strain>
    </source>
</reference>
<dbReference type="GO" id="GO:0044781">
    <property type="term" value="P:bacterial-type flagellum organization"/>
    <property type="evidence" value="ECO:0007669"/>
    <property type="project" value="InterPro"/>
</dbReference>
<dbReference type="Pfam" id="PF04347">
    <property type="entry name" value="FliO"/>
    <property type="match status" value="1"/>
</dbReference>
<name>A0A0E4GAU8_9FIRM</name>
<evidence type="ECO:0000256" key="1">
    <source>
        <dbReference type="ARBA" id="ARBA00004236"/>
    </source>
</evidence>
<sequence>MRLINKRRWFLLVFLAVFIVILVGSAAAVDVDNFKEFDQKMSQQQPQEIKSSNLWLSLLQLLLVLGIIVAVAWSIIRLFGRQVNAKMQGTWINVVDEVVLGQNRGILLCEVGGKLYALGVTDKEISLLFEVDNPKLLEEISQGSYEFATGETKTWPDWWTQLSSRFINKNRPLASKKFQNQMQTQSQKIREIASHSNYSRESATKRSGDDE</sequence>
<keyword evidence="8" id="KW-0282">Flagellum</keyword>
<keyword evidence="5 7" id="KW-0472">Membrane</keyword>
<dbReference type="AlphaFoldDB" id="A0A0E4GAU8"/>
<evidence type="ECO:0000256" key="3">
    <source>
        <dbReference type="ARBA" id="ARBA00022692"/>
    </source>
</evidence>
<evidence type="ECO:0000313" key="8">
    <source>
        <dbReference type="EMBL" id="CFX65438.1"/>
    </source>
</evidence>
<evidence type="ECO:0000256" key="5">
    <source>
        <dbReference type="ARBA" id="ARBA00023136"/>
    </source>
</evidence>
<feature type="region of interest" description="Disordered" evidence="6">
    <location>
        <begin position="177"/>
        <end position="211"/>
    </location>
</feature>
<dbReference type="OrthoDB" id="1797063at2"/>
<dbReference type="Proteomes" id="UP000045545">
    <property type="component" value="Unassembled WGS sequence"/>
</dbReference>
<evidence type="ECO:0000256" key="4">
    <source>
        <dbReference type="ARBA" id="ARBA00022989"/>
    </source>
</evidence>